<comment type="caution">
    <text evidence="1">The sequence shown here is derived from an EMBL/GenBank/DDBJ whole genome shotgun (WGS) entry which is preliminary data.</text>
</comment>
<proteinExistence type="predicted"/>
<evidence type="ECO:0000313" key="1">
    <source>
        <dbReference type="EMBL" id="GAA4209535.1"/>
    </source>
</evidence>
<accession>A0ABP8BL75</accession>
<reference evidence="2" key="1">
    <citation type="journal article" date="2019" name="Int. J. Syst. Evol. Microbiol.">
        <title>The Global Catalogue of Microorganisms (GCM) 10K type strain sequencing project: providing services to taxonomists for standard genome sequencing and annotation.</title>
        <authorList>
            <consortium name="The Broad Institute Genomics Platform"/>
            <consortium name="The Broad Institute Genome Sequencing Center for Infectious Disease"/>
            <person name="Wu L."/>
            <person name="Ma J."/>
        </authorList>
    </citation>
    <scope>NUCLEOTIDE SEQUENCE [LARGE SCALE GENOMIC DNA]</scope>
    <source>
        <strain evidence="2">JCM 17388</strain>
    </source>
</reference>
<protein>
    <submittedName>
        <fullName evidence="1">Uncharacterized protein</fullName>
    </submittedName>
</protein>
<organism evidence="1 2">
    <name type="scientific">Streptosporangium oxazolinicum</name>
    <dbReference type="NCBI Taxonomy" id="909287"/>
    <lineage>
        <taxon>Bacteria</taxon>
        <taxon>Bacillati</taxon>
        <taxon>Actinomycetota</taxon>
        <taxon>Actinomycetes</taxon>
        <taxon>Streptosporangiales</taxon>
        <taxon>Streptosporangiaceae</taxon>
        <taxon>Streptosporangium</taxon>
    </lineage>
</organism>
<evidence type="ECO:0000313" key="2">
    <source>
        <dbReference type="Proteomes" id="UP001501251"/>
    </source>
</evidence>
<dbReference type="Proteomes" id="UP001501251">
    <property type="component" value="Unassembled WGS sequence"/>
</dbReference>
<sequence>MTAINDRYVLVQGDTHMYYLPETGTSRHARSKRKVYAPGDIPMTELNKPGWWASTGPAPEITIHIPQWDRTTSYTLRDPATASEKFPPTLTPEEFETAAAGSLDTETIHYNLYKPVTEPVADVITTISTTGWPVLTDAVPDVFGERPWHASLPSVLTQRPEYLHLFPGYLDGLRDHLKNVIKALPGVQYCYVKDNHLDVTIQVPLDLPRTQWVTPPNQYGPSRRKPKPVERPVLVTRHLRLPVPDRVPGPNQEAAIHAWDRAVAHWVAVVTDAKAAACHHCDGTGHVPLGSTEYTPTKP</sequence>
<gene>
    <name evidence="1" type="ORF">GCM10022252_76200</name>
</gene>
<keyword evidence="2" id="KW-1185">Reference proteome</keyword>
<name>A0ABP8BL75_9ACTN</name>
<dbReference type="EMBL" id="BAABAQ010000020">
    <property type="protein sequence ID" value="GAA4209535.1"/>
    <property type="molecule type" value="Genomic_DNA"/>
</dbReference>
<dbReference type="RefSeq" id="WP_344923198.1">
    <property type="nucleotide sequence ID" value="NZ_BAABAQ010000020.1"/>
</dbReference>